<evidence type="ECO:0000313" key="3">
    <source>
        <dbReference type="EMBL" id="GHC57839.1"/>
    </source>
</evidence>
<feature type="signal peptide" evidence="1">
    <location>
        <begin position="1"/>
        <end position="20"/>
    </location>
</feature>
<reference evidence="3" key="2">
    <citation type="submission" date="2020-09" db="EMBL/GenBank/DDBJ databases">
        <authorList>
            <person name="Sun Q."/>
            <person name="Kim S."/>
        </authorList>
    </citation>
    <scope>NUCLEOTIDE SEQUENCE</scope>
    <source>
        <strain evidence="3">KCTC 12988</strain>
    </source>
</reference>
<dbReference type="CDD" id="cd16329">
    <property type="entry name" value="LolA_like"/>
    <property type="match status" value="1"/>
</dbReference>
<name>A0A918WJN2_9BACT</name>
<comment type="caution">
    <text evidence="3">The sequence shown here is derived from an EMBL/GenBank/DDBJ whole genome shotgun (WGS) entry which is preliminary data.</text>
</comment>
<feature type="chain" id="PRO_5037620222" description="Uncharacterized protein TP-0789 domain-containing protein" evidence="1">
    <location>
        <begin position="21"/>
        <end position="237"/>
    </location>
</feature>
<dbReference type="Gene3D" id="2.50.20.10">
    <property type="entry name" value="Lipoprotein localisation LolA/LolB/LppX"/>
    <property type="match status" value="1"/>
</dbReference>
<dbReference type="EMBL" id="BMXI01000011">
    <property type="protein sequence ID" value="GHC57839.1"/>
    <property type="molecule type" value="Genomic_DNA"/>
</dbReference>
<evidence type="ECO:0000256" key="1">
    <source>
        <dbReference type="SAM" id="SignalP"/>
    </source>
</evidence>
<reference evidence="3" key="1">
    <citation type="journal article" date="2014" name="Int. J. Syst. Evol. Microbiol.">
        <title>Complete genome sequence of Corynebacterium casei LMG S-19264T (=DSM 44701T), isolated from a smear-ripened cheese.</title>
        <authorList>
            <consortium name="US DOE Joint Genome Institute (JGI-PGF)"/>
            <person name="Walter F."/>
            <person name="Albersmeier A."/>
            <person name="Kalinowski J."/>
            <person name="Ruckert C."/>
        </authorList>
    </citation>
    <scope>NUCLEOTIDE SEQUENCE</scope>
    <source>
        <strain evidence="3">KCTC 12988</strain>
    </source>
</reference>
<gene>
    <name evidence="3" type="ORF">GCM10007100_25870</name>
</gene>
<feature type="domain" description="Uncharacterized protein TP-0789" evidence="2">
    <location>
        <begin position="97"/>
        <end position="224"/>
    </location>
</feature>
<sequence length="237" mass="26579">MKTFFLTSLLFLSSILGAAAQQPDADDILRTARYVATLQDTSLTGVLRKNNAKTNIALFLHENEGIEFQVLEGKVWKKFQLKLTDDEYDLFEGVGNSIKRFDKKRITQPVMGTDLTYEDLAMSFLYWPNSTVLGEENLGIGRDAWKVRLVNPKAAGLYKTVDVWVHKASGALMRINGYRADGKCIKVFEVTDIMRVGGGEYSIKTMKVQSYGEDSRTTGITYLEFEKPKAAGPQGLR</sequence>
<dbReference type="Proteomes" id="UP000644507">
    <property type="component" value="Unassembled WGS sequence"/>
</dbReference>
<evidence type="ECO:0000259" key="2">
    <source>
        <dbReference type="Pfam" id="PF17131"/>
    </source>
</evidence>
<dbReference type="Pfam" id="PF17131">
    <property type="entry name" value="LolA_like"/>
    <property type="match status" value="1"/>
</dbReference>
<proteinExistence type="predicted"/>
<dbReference type="RefSeq" id="WP_189570554.1">
    <property type="nucleotide sequence ID" value="NZ_BMXI01000011.1"/>
</dbReference>
<evidence type="ECO:0000313" key="4">
    <source>
        <dbReference type="Proteomes" id="UP000644507"/>
    </source>
</evidence>
<dbReference type="InterPro" id="IPR033399">
    <property type="entry name" value="TP_0789-like"/>
</dbReference>
<keyword evidence="4" id="KW-1185">Reference proteome</keyword>
<keyword evidence="1" id="KW-0732">Signal</keyword>
<protein>
    <recommendedName>
        <fullName evidence="2">Uncharacterized protein TP-0789 domain-containing protein</fullName>
    </recommendedName>
</protein>
<accession>A0A918WJN2</accession>
<dbReference type="AlphaFoldDB" id="A0A918WJN2"/>
<organism evidence="3 4">
    <name type="scientific">Roseibacillus persicicus</name>
    <dbReference type="NCBI Taxonomy" id="454148"/>
    <lineage>
        <taxon>Bacteria</taxon>
        <taxon>Pseudomonadati</taxon>
        <taxon>Verrucomicrobiota</taxon>
        <taxon>Verrucomicrobiia</taxon>
        <taxon>Verrucomicrobiales</taxon>
        <taxon>Verrucomicrobiaceae</taxon>
        <taxon>Roseibacillus</taxon>
    </lineage>
</organism>